<dbReference type="Pfam" id="PF13966">
    <property type="entry name" value="zf-RVT"/>
    <property type="match status" value="1"/>
</dbReference>
<dbReference type="PANTHER" id="PTHR36617:SF15">
    <property type="entry name" value="REVERSE TRANSCRIPTASE ZINC-BINDING DOMAIN-CONTAINING PROTEIN"/>
    <property type="match status" value="1"/>
</dbReference>
<organism evidence="2">
    <name type="scientific">Ananas comosus var. bracteatus</name>
    <name type="common">red pineapple</name>
    <dbReference type="NCBI Taxonomy" id="296719"/>
    <lineage>
        <taxon>Eukaryota</taxon>
        <taxon>Viridiplantae</taxon>
        <taxon>Streptophyta</taxon>
        <taxon>Embryophyta</taxon>
        <taxon>Tracheophyta</taxon>
        <taxon>Spermatophyta</taxon>
        <taxon>Magnoliopsida</taxon>
        <taxon>Liliopsida</taxon>
        <taxon>Poales</taxon>
        <taxon>Bromeliaceae</taxon>
        <taxon>Bromelioideae</taxon>
        <taxon>Ananas</taxon>
    </lineage>
</organism>
<dbReference type="InterPro" id="IPR026960">
    <property type="entry name" value="RVT-Znf"/>
</dbReference>
<gene>
    <name evidence="2" type="ORF">CB5_LOCUS12810</name>
</gene>
<proteinExistence type="predicted"/>
<accession>A0A6V7PFD5</accession>
<reference evidence="2" key="1">
    <citation type="submission" date="2020-07" db="EMBL/GenBank/DDBJ databases">
        <authorList>
            <person name="Lin J."/>
        </authorList>
    </citation>
    <scope>NUCLEOTIDE SEQUENCE</scope>
</reference>
<evidence type="ECO:0000259" key="1">
    <source>
        <dbReference type="Pfam" id="PF13966"/>
    </source>
</evidence>
<sequence length="149" mass="16574">MTACISALKARLSSLKTGLGPDSVHWRWSPDGRFTVKSTYSALCDGGTRDGGTCKIWKLCIPLKVKVFCWLVLKKRPLSADNLLKRGWIGNTNCVLCGSDAEIVDHIFSQCVFFKFLVVMSLEESKQEIWAKMCVWFGTDGVEGRGHSP</sequence>
<evidence type="ECO:0000313" key="2">
    <source>
        <dbReference type="EMBL" id="CAD1829599.1"/>
    </source>
</evidence>
<name>A0A6V7PFD5_ANACO</name>
<dbReference type="PANTHER" id="PTHR36617">
    <property type="entry name" value="PROTEIN, PUTATIVE-RELATED"/>
    <property type="match status" value="1"/>
</dbReference>
<feature type="domain" description="Reverse transcriptase zinc-binding" evidence="1">
    <location>
        <begin position="34"/>
        <end position="115"/>
    </location>
</feature>
<dbReference type="EMBL" id="LR862130">
    <property type="protein sequence ID" value="CAD1829599.1"/>
    <property type="molecule type" value="Genomic_DNA"/>
</dbReference>
<dbReference type="AlphaFoldDB" id="A0A6V7PFD5"/>
<protein>
    <recommendedName>
        <fullName evidence="1">Reverse transcriptase zinc-binding domain-containing protein</fullName>
    </recommendedName>
</protein>